<dbReference type="InterPro" id="IPR036388">
    <property type="entry name" value="WH-like_DNA-bd_sf"/>
</dbReference>
<dbReference type="InterPro" id="IPR019888">
    <property type="entry name" value="Tscrpt_reg_AsnC-like"/>
</dbReference>
<feature type="domain" description="HTH asnC-type" evidence="4">
    <location>
        <begin position="178"/>
        <end position="232"/>
    </location>
</feature>
<dbReference type="InterPro" id="IPR011991">
    <property type="entry name" value="ArsR-like_HTH"/>
</dbReference>
<dbReference type="InterPro" id="IPR036390">
    <property type="entry name" value="WH_DNA-bd_sf"/>
</dbReference>
<dbReference type="CDD" id="cd00090">
    <property type="entry name" value="HTH_ARSR"/>
    <property type="match status" value="1"/>
</dbReference>
<dbReference type="SUPFAM" id="SSF46785">
    <property type="entry name" value="Winged helix' DNA-binding domain"/>
    <property type="match status" value="2"/>
</dbReference>
<dbReference type="PROSITE" id="PS50956">
    <property type="entry name" value="HTH_ASNC_2"/>
    <property type="match status" value="2"/>
</dbReference>
<organism evidence="5">
    <name type="scientific">marine sediment metagenome</name>
    <dbReference type="NCBI Taxonomy" id="412755"/>
    <lineage>
        <taxon>unclassified sequences</taxon>
        <taxon>metagenomes</taxon>
        <taxon>ecological metagenomes</taxon>
    </lineage>
</organism>
<gene>
    <name evidence="5" type="ORF">S01H1_48216</name>
</gene>
<dbReference type="GO" id="GO:0043565">
    <property type="term" value="F:sequence-specific DNA binding"/>
    <property type="evidence" value="ECO:0007669"/>
    <property type="project" value="InterPro"/>
</dbReference>
<dbReference type="Pfam" id="PF13412">
    <property type="entry name" value="HTH_24"/>
    <property type="match status" value="2"/>
</dbReference>
<dbReference type="AlphaFoldDB" id="X0W880"/>
<evidence type="ECO:0000259" key="4">
    <source>
        <dbReference type="PROSITE" id="PS50956"/>
    </source>
</evidence>
<evidence type="ECO:0000256" key="3">
    <source>
        <dbReference type="ARBA" id="ARBA00023163"/>
    </source>
</evidence>
<keyword evidence="2" id="KW-0238">DNA-binding</keyword>
<protein>
    <recommendedName>
        <fullName evidence="4">HTH asnC-type domain-containing protein</fullName>
    </recommendedName>
</protein>
<reference evidence="5" key="1">
    <citation type="journal article" date="2014" name="Front. Microbiol.">
        <title>High frequency of phylogenetically diverse reductive dehalogenase-homologous genes in deep subseafloor sedimentary metagenomes.</title>
        <authorList>
            <person name="Kawai M."/>
            <person name="Futagami T."/>
            <person name="Toyoda A."/>
            <person name="Takaki Y."/>
            <person name="Nishi S."/>
            <person name="Hori S."/>
            <person name="Arai W."/>
            <person name="Tsubouchi T."/>
            <person name="Morono Y."/>
            <person name="Uchiyama I."/>
            <person name="Ito T."/>
            <person name="Fujiyama A."/>
            <person name="Inagaki F."/>
            <person name="Takami H."/>
        </authorList>
    </citation>
    <scope>NUCLEOTIDE SEQUENCE</scope>
    <source>
        <strain evidence="5">Expedition CK06-06</strain>
    </source>
</reference>
<dbReference type="InterPro" id="IPR000485">
    <property type="entry name" value="AsnC-type_HTH_dom"/>
</dbReference>
<feature type="non-terminal residue" evidence="5">
    <location>
        <position position="232"/>
    </location>
</feature>
<dbReference type="EMBL" id="BARS01030956">
    <property type="protein sequence ID" value="GAG27154.1"/>
    <property type="molecule type" value="Genomic_DNA"/>
</dbReference>
<dbReference type="InterPro" id="IPR050684">
    <property type="entry name" value="HTH-Siroheme_Decarb"/>
</dbReference>
<dbReference type="PANTHER" id="PTHR43413:SF8">
    <property type="entry name" value="HTH-TYPE TRANSCRIPTIONAL REGULATOR PTR1"/>
    <property type="match status" value="1"/>
</dbReference>
<proteinExistence type="predicted"/>
<evidence type="ECO:0000256" key="2">
    <source>
        <dbReference type="ARBA" id="ARBA00023125"/>
    </source>
</evidence>
<dbReference type="PANTHER" id="PTHR43413">
    <property type="entry name" value="TRANSCRIPTIONAL REGULATOR, ASNC FAMILY"/>
    <property type="match status" value="1"/>
</dbReference>
<accession>X0W880</accession>
<dbReference type="SMART" id="SM00344">
    <property type="entry name" value="HTH_ASNC"/>
    <property type="match status" value="1"/>
</dbReference>
<evidence type="ECO:0000256" key="1">
    <source>
        <dbReference type="ARBA" id="ARBA00023015"/>
    </source>
</evidence>
<keyword evidence="1" id="KW-0805">Transcription regulation</keyword>
<dbReference type="PRINTS" id="PR00033">
    <property type="entry name" value="HTHASNC"/>
</dbReference>
<keyword evidence="3" id="KW-0804">Transcription</keyword>
<name>X0W880_9ZZZZ</name>
<dbReference type="Gene3D" id="1.10.10.10">
    <property type="entry name" value="Winged helix-like DNA-binding domain superfamily/Winged helix DNA-binding domain"/>
    <property type="match status" value="2"/>
</dbReference>
<comment type="caution">
    <text evidence="5">The sequence shown here is derived from an EMBL/GenBank/DDBJ whole genome shotgun (WGS) entry which is preliminary data.</text>
</comment>
<feature type="domain" description="HTH asnC-type" evidence="4">
    <location>
        <begin position="5"/>
        <end position="66"/>
    </location>
</feature>
<evidence type="ECO:0000313" key="5">
    <source>
        <dbReference type="EMBL" id="GAG27154.1"/>
    </source>
</evidence>
<sequence>METKIDLKDRKILYQLDLDSRQSLTQIGKKVGLKKDVISYRIKRMEEEGIIKNYWTLVDAYKLGYIVFRFYLTFQYVTPDVKNKIIEYLVKEKNTCVVYSIIGKYDLGVFLWLKDINDFYQFWEKMLDNYGDYFAEKIFSLYVKWYTYRNSYLLLDEYKKSDRLAYEITGGRAKTVEIDEFDYQLLNEIAENARAPLIDLAERLDCSSQMVNYRLKNLIKKEVIQAFRPGIN</sequence>